<dbReference type="Pfam" id="PF03473">
    <property type="entry name" value="MOSC"/>
    <property type="match status" value="1"/>
</dbReference>
<proteinExistence type="predicted"/>
<gene>
    <name evidence="2" type="ORF">C0029_14595</name>
</gene>
<sequence>MTSEIRFRALAELDEQLAHIAAAPRDEGSVELIVCRPAVGERRELDAGELSLELGLVGDNWKARGKRNKAAHPDMQLNLMNMRALAAIEPDPARWPLAGDQFYVDFNLSDENLPSGTQLTLGEAVIEVTAEPHLGCAKFQQRFGRDAVAFVNSEAGKALNLRGINAKVVQPGWVHIGDRIGKR</sequence>
<dbReference type="Gene3D" id="2.40.33.20">
    <property type="entry name" value="PK beta-barrel domain-like"/>
    <property type="match status" value="1"/>
</dbReference>
<dbReference type="EMBL" id="PKUR01000003">
    <property type="protein sequence ID" value="PLW85822.1"/>
    <property type="molecule type" value="Genomic_DNA"/>
</dbReference>
<dbReference type="RefSeq" id="WP_084198556.1">
    <property type="nucleotide sequence ID" value="NZ_BMYL01000003.1"/>
</dbReference>
<dbReference type="KEGG" id="hja:BST95_06040"/>
<dbReference type="AlphaFoldDB" id="A0AAP8ME21"/>
<accession>A0AAP8ME21</accession>
<feature type="domain" description="MOSC" evidence="1">
    <location>
        <begin position="43"/>
        <end position="183"/>
    </location>
</feature>
<dbReference type="SUPFAM" id="SSF50800">
    <property type="entry name" value="PK beta-barrel domain-like"/>
    <property type="match status" value="1"/>
</dbReference>
<dbReference type="InterPro" id="IPR011037">
    <property type="entry name" value="Pyrv_Knase-like_insert_dom_sf"/>
</dbReference>
<keyword evidence="3" id="KW-1185">Reference proteome</keyword>
<protein>
    <submittedName>
        <fullName evidence="2">MOSC domain-containing protein</fullName>
    </submittedName>
</protein>
<evidence type="ECO:0000313" key="2">
    <source>
        <dbReference type="EMBL" id="PLW85822.1"/>
    </source>
</evidence>
<dbReference type="Proteomes" id="UP000235162">
    <property type="component" value="Unassembled WGS sequence"/>
</dbReference>
<evidence type="ECO:0000259" key="1">
    <source>
        <dbReference type="PROSITE" id="PS51340"/>
    </source>
</evidence>
<organism evidence="2 3">
    <name type="scientific">Halioglobus japonicus</name>
    <dbReference type="NCBI Taxonomy" id="930805"/>
    <lineage>
        <taxon>Bacteria</taxon>
        <taxon>Pseudomonadati</taxon>
        <taxon>Pseudomonadota</taxon>
        <taxon>Gammaproteobacteria</taxon>
        <taxon>Cellvibrionales</taxon>
        <taxon>Halieaceae</taxon>
        <taxon>Halioglobus</taxon>
    </lineage>
</organism>
<dbReference type="PROSITE" id="PS51340">
    <property type="entry name" value="MOSC"/>
    <property type="match status" value="1"/>
</dbReference>
<dbReference type="PANTHER" id="PTHR30212:SF2">
    <property type="entry name" value="PROTEIN YIIM"/>
    <property type="match status" value="1"/>
</dbReference>
<dbReference type="InterPro" id="IPR052353">
    <property type="entry name" value="Benzoxazolinone_Detox_Enz"/>
</dbReference>
<dbReference type="InterPro" id="IPR005302">
    <property type="entry name" value="MoCF_Sase_C"/>
</dbReference>
<reference evidence="2 3" key="1">
    <citation type="submission" date="2018-01" db="EMBL/GenBank/DDBJ databases">
        <title>The draft genome sequence of Halioglobus japonicus S1-36.</title>
        <authorList>
            <person name="Du Z.-J."/>
            <person name="Shi M.-J."/>
        </authorList>
    </citation>
    <scope>NUCLEOTIDE SEQUENCE [LARGE SCALE GENOMIC DNA]</scope>
    <source>
        <strain evidence="2 3">S1-36</strain>
    </source>
</reference>
<name>A0AAP8ME21_9GAMM</name>
<dbReference type="GO" id="GO:0003824">
    <property type="term" value="F:catalytic activity"/>
    <property type="evidence" value="ECO:0007669"/>
    <property type="project" value="InterPro"/>
</dbReference>
<evidence type="ECO:0000313" key="3">
    <source>
        <dbReference type="Proteomes" id="UP000235162"/>
    </source>
</evidence>
<comment type="caution">
    <text evidence="2">The sequence shown here is derived from an EMBL/GenBank/DDBJ whole genome shotgun (WGS) entry which is preliminary data.</text>
</comment>
<dbReference type="GO" id="GO:0030170">
    <property type="term" value="F:pyridoxal phosphate binding"/>
    <property type="evidence" value="ECO:0007669"/>
    <property type="project" value="InterPro"/>
</dbReference>
<dbReference type="GO" id="GO:0030151">
    <property type="term" value="F:molybdenum ion binding"/>
    <property type="evidence" value="ECO:0007669"/>
    <property type="project" value="InterPro"/>
</dbReference>
<dbReference type="PANTHER" id="PTHR30212">
    <property type="entry name" value="PROTEIN YIIM"/>
    <property type="match status" value="1"/>
</dbReference>